<evidence type="ECO:0000313" key="3">
    <source>
        <dbReference type="Proteomes" id="UP000652219"/>
    </source>
</evidence>
<evidence type="ECO:0000256" key="1">
    <source>
        <dbReference type="SAM" id="SignalP"/>
    </source>
</evidence>
<feature type="chain" id="PRO_5034501080" evidence="1">
    <location>
        <begin position="19"/>
        <end position="103"/>
    </location>
</feature>
<gene>
    <name evidence="2" type="ORF">CSOJ01_13056</name>
</gene>
<protein>
    <submittedName>
        <fullName evidence="2">Uncharacterized protein</fullName>
    </submittedName>
</protein>
<keyword evidence="3" id="KW-1185">Reference proteome</keyword>
<dbReference type="EMBL" id="WIGN01000360">
    <property type="protein sequence ID" value="KAF6797009.1"/>
    <property type="molecule type" value="Genomic_DNA"/>
</dbReference>
<organism evidence="2 3">
    <name type="scientific">Colletotrichum sojae</name>
    <dbReference type="NCBI Taxonomy" id="2175907"/>
    <lineage>
        <taxon>Eukaryota</taxon>
        <taxon>Fungi</taxon>
        <taxon>Dikarya</taxon>
        <taxon>Ascomycota</taxon>
        <taxon>Pezizomycotina</taxon>
        <taxon>Sordariomycetes</taxon>
        <taxon>Hypocreomycetidae</taxon>
        <taxon>Glomerellales</taxon>
        <taxon>Glomerellaceae</taxon>
        <taxon>Colletotrichum</taxon>
        <taxon>Colletotrichum orchidearum species complex</taxon>
    </lineage>
</organism>
<proteinExistence type="predicted"/>
<dbReference type="Proteomes" id="UP000652219">
    <property type="component" value="Unassembled WGS sequence"/>
</dbReference>
<reference evidence="2 3" key="1">
    <citation type="journal article" date="2020" name="Phytopathology">
        <title>Genome Sequence Resources of Colletotrichum truncatum, C. plurivorum, C. musicola, and C. sojae: Four Species Pathogenic to Soybean (Glycine max).</title>
        <authorList>
            <person name="Rogerio F."/>
            <person name="Boufleur T.R."/>
            <person name="Ciampi-Guillardi M."/>
            <person name="Sukno S.A."/>
            <person name="Thon M.R."/>
            <person name="Massola Junior N.S."/>
            <person name="Baroncelli R."/>
        </authorList>
    </citation>
    <scope>NUCLEOTIDE SEQUENCE [LARGE SCALE GENOMIC DNA]</scope>
    <source>
        <strain evidence="2 3">LFN0009</strain>
    </source>
</reference>
<comment type="caution">
    <text evidence="2">The sequence shown here is derived from an EMBL/GenBank/DDBJ whole genome shotgun (WGS) entry which is preliminary data.</text>
</comment>
<dbReference type="AlphaFoldDB" id="A0A8H6ITA9"/>
<accession>A0A8H6ITA9</accession>
<name>A0A8H6ITA9_9PEZI</name>
<evidence type="ECO:0000313" key="2">
    <source>
        <dbReference type="EMBL" id="KAF6797009.1"/>
    </source>
</evidence>
<dbReference type="PROSITE" id="PS51257">
    <property type="entry name" value="PROKAR_LIPOPROTEIN"/>
    <property type="match status" value="1"/>
</dbReference>
<sequence>MKVQPVSVIFFFAAQALAACGPKQVELWDLQVIGGTAQCANFGCYSACPGQGSVGSCNGCTFNSGPSVRPLGGSYCCDSPIRVANNRCITRCPSKFRHLLSPV</sequence>
<feature type="signal peptide" evidence="1">
    <location>
        <begin position="1"/>
        <end position="18"/>
    </location>
</feature>
<keyword evidence="1" id="KW-0732">Signal</keyword>